<dbReference type="InterPro" id="IPR019545">
    <property type="entry name" value="DM13_domain"/>
</dbReference>
<dbReference type="EMBL" id="FNUZ01000002">
    <property type="protein sequence ID" value="SEF92299.1"/>
    <property type="molecule type" value="Genomic_DNA"/>
</dbReference>
<dbReference type="AlphaFoldDB" id="A0A1H5VYE2"/>
<dbReference type="PROSITE" id="PS51549">
    <property type="entry name" value="DM13"/>
    <property type="match status" value="1"/>
</dbReference>
<reference evidence="2 3" key="1">
    <citation type="submission" date="2016-10" db="EMBL/GenBank/DDBJ databases">
        <authorList>
            <person name="de Groot N.N."/>
        </authorList>
    </citation>
    <scope>NUCLEOTIDE SEQUENCE [LARGE SCALE GENOMIC DNA]</scope>
    <source>
        <strain evidence="2 3">DSM 26915</strain>
    </source>
</reference>
<name>A0A1H5VYE2_9RHOB</name>
<proteinExistence type="predicted"/>
<sequence length="158" mass="17348">MMKAVFRLITHGLTLLIGFALGLYTLPILTQPPAPAQDVLQSSAENARFSGRFSRDLKGSDFLHWGEGAIRVTDTQIVHDGKLAPGPDYRLYLIPERAENEAEFQAIKGASAMIGQVDSFNGFALDIPAGIATEDYVGVLIWCEAFEEFITSAIYRQP</sequence>
<evidence type="ECO:0000313" key="3">
    <source>
        <dbReference type="Proteomes" id="UP000236752"/>
    </source>
</evidence>
<protein>
    <submittedName>
        <fullName evidence="2">Electron transfer DM13</fullName>
    </submittedName>
</protein>
<dbReference type="Pfam" id="PF10517">
    <property type="entry name" value="DM13"/>
    <property type="match status" value="1"/>
</dbReference>
<feature type="domain" description="DM13" evidence="1">
    <location>
        <begin position="51"/>
        <end position="156"/>
    </location>
</feature>
<accession>A0A1H5VYE2</accession>
<dbReference type="Proteomes" id="UP000236752">
    <property type="component" value="Unassembled WGS sequence"/>
</dbReference>
<evidence type="ECO:0000259" key="1">
    <source>
        <dbReference type="PROSITE" id="PS51549"/>
    </source>
</evidence>
<organism evidence="2 3">
    <name type="scientific">Thalassococcus halodurans</name>
    <dbReference type="NCBI Taxonomy" id="373675"/>
    <lineage>
        <taxon>Bacteria</taxon>
        <taxon>Pseudomonadati</taxon>
        <taxon>Pseudomonadota</taxon>
        <taxon>Alphaproteobacteria</taxon>
        <taxon>Rhodobacterales</taxon>
        <taxon>Roseobacteraceae</taxon>
        <taxon>Thalassococcus</taxon>
    </lineage>
</organism>
<gene>
    <name evidence="2" type="ORF">SAMN04488045_1238</name>
</gene>
<evidence type="ECO:0000313" key="2">
    <source>
        <dbReference type="EMBL" id="SEF92299.1"/>
    </source>
</evidence>
<dbReference type="RefSeq" id="WP_234994697.1">
    <property type="nucleotide sequence ID" value="NZ_FNUZ01000002.1"/>
</dbReference>
<keyword evidence="3" id="KW-1185">Reference proteome</keyword>